<dbReference type="Proteomes" id="UP001596031">
    <property type="component" value="Unassembled WGS sequence"/>
</dbReference>
<proteinExistence type="predicted"/>
<keyword evidence="2" id="KW-1185">Reference proteome</keyword>
<organism evidence="1 2">
    <name type="scientific">Massilia jejuensis</name>
    <dbReference type="NCBI Taxonomy" id="648894"/>
    <lineage>
        <taxon>Bacteria</taxon>
        <taxon>Pseudomonadati</taxon>
        <taxon>Pseudomonadota</taxon>
        <taxon>Betaproteobacteria</taxon>
        <taxon>Burkholderiales</taxon>
        <taxon>Oxalobacteraceae</taxon>
        <taxon>Telluria group</taxon>
        <taxon>Massilia</taxon>
    </lineage>
</organism>
<reference evidence="2" key="1">
    <citation type="journal article" date="2019" name="Int. J. Syst. Evol. Microbiol.">
        <title>The Global Catalogue of Microorganisms (GCM) 10K type strain sequencing project: providing services to taxonomists for standard genome sequencing and annotation.</title>
        <authorList>
            <consortium name="The Broad Institute Genomics Platform"/>
            <consortium name="The Broad Institute Genome Sequencing Center for Infectious Disease"/>
            <person name="Wu L."/>
            <person name="Ma J."/>
        </authorList>
    </citation>
    <scope>NUCLEOTIDE SEQUENCE [LARGE SCALE GENOMIC DNA]</scope>
    <source>
        <strain evidence="2">CCUG 38813</strain>
    </source>
</reference>
<comment type="caution">
    <text evidence="1">The sequence shown here is derived from an EMBL/GenBank/DDBJ whole genome shotgun (WGS) entry which is preliminary data.</text>
</comment>
<evidence type="ECO:0008006" key="3">
    <source>
        <dbReference type="Google" id="ProtNLM"/>
    </source>
</evidence>
<sequence>MIYTLTVSGSLHERLNRIAANNGGNTGEVLAKALALYEVAIDARGQDCRVAILDTNNCIKTAIEGL</sequence>
<gene>
    <name evidence="1" type="ORF">ACFPOU_21460</name>
</gene>
<protein>
    <recommendedName>
        <fullName evidence="3">Ribbon-helix-helix CopG family protein</fullName>
    </recommendedName>
</protein>
<evidence type="ECO:0000313" key="2">
    <source>
        <dbReference type="Proteomes" id="UP001596031"/>
    </source>
</evidence>
<name>A0ABW0PMZ2_9BURK</name>
<dbReference type="RefSeq" id="WP_379726287.1">
    <property type="nucleotide sequence ID" value="NZ_JBHSMS010000076.1"/>
</dbReference>
<accession>A0ABW0PMZ2</accession>
<evidence type="ECO:0000313" key="1">
    <source>
        <dbReference type="EMBL" id="MFC5513673.1"/>
    </source>
</evidence>
<dbReference type="EMBL" id="JBHSMS010000076">
    <property type="protein sequence ID" value="MFC5513673.1"/>
    <property type="molecule type" value="Genomic_DNA"/>
</dbReference>